<evidence type="ECO:0000313" key="3">
    <source>
        <dbReference type="EMBL" id="KEJ92337.1"/>
    </source>
</evidence>
<dbReference type="STRING" id="2754.EH55_04880"/>
<organism evidence="3 4">
    <name type="scientific">Synergistes jonesii</name>
    <dbReference type="NCBI Taxonomy" id="2754"/>
    <lineage>
        <taxon>Bacteria</taxon>
        <taxon>Thermotogati</taxon>
        <taxon>Synergistota</taxon>
        <taxon>Synergistia</taxon>
        <taxon>Synergistales</taxon>
        <taxon>Synergistaceae</taxon>
        <taxon>Synergistes</taxon>
    </lineage>
</organism>
<reference evidence="3 4" key="1">
    <citation type="submission" date="2014-04" db="EMBL/GenBank/DDBJ databases">
        <title>Draft Genome Sequence of Synergistes jonesii.</title>
        <authorList>
            <person name="Coil D.A."/>
            <person name="Eisen J.A."/>
            <person name="Holland-Moritz H.E."/>
        </authorList>
    </citation>
    <scope>NUCLEOTIDE SEQUENCE [LARGE SCALE GENOMIC DNA]</scope>
    <source>
        <strain evidence="3 4">78-1</strain>
    </source>
</reference>
<dbReference type="RefSeq" id="WP_037976101.1">
    <property type="nucleotide sequence ID" value="NZ_JQEK01000012.1"/>
</dbReference>
<keyword evidence="2" id="KW-0472">Membrane</keyword>
<feature type="coiled-coil region" evidence="1">
    <location>
        <begin position="53"/>
        <end position="83"/>
    </location>
</feature>
<proteinExistence type="predicted"/>
<accession>A0A073J3M6</accession>
<sequence length="85" mass="9387">MNKRLVVLFLSFATIICYGYALGGLGSYAAGAPRPLPIAAGLSGGTVCALIALKIWRLYLDEIEEEQRRAEEEKENAERNDKDKK</sequence>
<name>A0A073J3M6_9BACT</name>
<gene>
    <name evidence="3" type="ORF">EH55_04880</name>
</gene>
<feature type="transmembrane region" description="Helical" evidence="2">
    <location>
        <begin position="37"/>
        <end position="59"/>
    </location>
</feature>
<dbReference type="EMBL" id="JMKI01000031">
    <property type="protein sequence ID" value="KEJ92337.1"/>
    <property type="molecule type" value="Genomic_DNA"/>
</dbReference>
<keyword evidence="2" id="KW-0812">Transmembrane</keyword>
<dbReference type="AlphaFoldDB" id="A0A073J3M6"/>
<keyword evidence="1" id="KW-0175">Coiled coil</keyword>
<protein>
    <submittedName>
        <fullName evidence="3">Uncharacterized protein</fullName>
    </submittedName>
</protein>
<comment type="caution">
    <text evidence="3">The sequence shown here is derived from an EMBL/GenBank/DDBJ whole genome shotgun (WGS) entry which is preliminary data.</text>
</comment>
<evidence type="ECO:0000313" key="4">
    <source>
        <dbReference type="Proteomes" id="UP000027665"/>
    </source>
</evidence>
<dbReference type="Proteomes" id="UP000027665">
    <property type="component" value="Unassembled WGS sequence"/>
</dbReference>
<keyword evidence="4" id="KW-1185">Reference proteome</keyword>
<keyword evidence="2" id="KW-1133">Transmembrane helix</keyword>
<dbReference type="eggNOG" id="ENOG5033CQ2">
    <property type="taxonomic scope" value="Bacteria"/>
</dbReference>
<evidence type="ECO:0000256" key="2">
    <source>
        <dbReference type="SAM" id="Phobius"/>
    </source>
</evidence>
<evidence type="ECO:0000256" key="1">
    <source>
        <dbReference type="SAM" id="Coils"/>
    </source>
</evidence>